<dbReference type="AlphaFoldDB" id="A0A8E0RXS4"/>
<dbReference type="GO" id="GO:0032934">
    <property type="term" value="F:sterol binding"/>
    <property type="evidence" value="ECO:0007669"/>
    <property type="project" value="TreeGrafter"/>
</dbReference>
<dbReference type="InterPro" id="IPR000648">
    <property type="entry name" value="Oxysterol-bd"/>
</dbReference>
<organism evidence="2 3">
    <name type="scientific">Fasciolopsis buskii</name>
    <dbReference type="NCBI Taxonomy" id="27845"/>
    <lineage>
        <taxon>Eukaryota</taxon>
        <taxon>Metazoa</taxon>
        <taxon>Spiralia</taxon>
        <taxon>Lophotrochozoa</taxon>
        <taxon>Platyhelminthes</taxon>
        <taxon>Trematoda</taxon>
        <taxon>Digenea</taxon>
        <taxon>Plagiorchiida</taxon>
        <taxon>Echinostomata</taxon>
        <taxon>Echinostomatoidea</taxon>
        <taxon>Fasciolidae</taxon>
        <taxon>Fasciolopsis</taxon>
    </lineage>
</organism>
<dbReference type="OrthoDB" id="14833at2759"/>
<dbReference type="GO" id="GO:0005829">
    <property type="term" value="C:cytosol"/>
    <property type="evidence" value="ECO:0007669"/>
    <property type="project" value="TreeGrafter"/>
</dbReference>
<keyword evidence="3" id="KW-1185">Reference proteome</keyword>
<sequence>MVGCPTRSQRSPHSELRTATPILPIVPLQTNRLLEQPSSLSEFDRRIVEADAYLQILIDQQQELSLQNAETEEYRPETLQSISESLQSLIELVKKTIVCLQFARESMSTSYSTVLTTNQPMVASACDGPVGPGFDPSDSVEVGYDARLCSGSPQTSSSTPLDSNSNSGALAGPDTQNITCASQSPACHSAGCHGEGDGSLSPKQSSTREVGIGFARKFSTRSERRSLRARDFPLPVHSFAGSETVEHISSSLPGNLSPSLPIPVPTKQSSQRQSKLSPPQMPATSYSSSEDGHPFSVGDEDDDEFFDTQEDVIAIGSPVRVDQLPGCSRYRPVQASCNNQQVPLDTDQFDELYDDDDEEDLGSVQSQGSIITHLLSQLRIGMDLTRITLPTFILERRSTLEMYADFLAHADLWAAIPDAPTPKDRMVSCLRWYLSAFHAGRRSSLAKKPYNPILGEVFRCYWSLDDSGVQKPKDDVAADDNHTTHISKSNELHHSGPVPWAPRNAVSHHPPISAFYAEHVNQRIALDGHLWTKSKFLGLSIAVEMVGSAVISLLKLDEEYVVTFPCGYGRNILSVPWIELGGKTSIICAKSGYVTNIEFKTKPFYNGKKDVIHAEVLGPNEKKPFLVVDGEWNDKMWAKWASGQNELFVDTRNTPVIRKQVLPRAKQAENESRRLWEQVTRNLKCGNLDAATDAKCRLEQRQRDQARYRQENKLTWVPEHFRGEGGNWIYRAPLIQRISDPPNAAQVDETFLVEGSVSHTCDETNLESNGTS</sequence>
<dbReference type="Gene3D" id="3.30.70.3490">
    <property type="match status" value="1"/>
</dbReference>
<dbReference type="InterPro" id="IPR037239">
    <property type="entry name" value="OSBP_sf"/>
</dbReference>
<proteinExistence type="predicted"/>
<evidence type="ECO:0000313" key="2">
    <source>
        <dbReference type="EMBL" id="KAA0196503.1"/>
    </source>
</evidence>
<dbReference type="PANTHER" id="PTHR10972:SF200">
    <property type="entry name" value="OXYSTEROL-BINDING PROTEIN-RELATED PROTEIN 9"/>
    <property type="match status" value="1"/>
</dbReference>
<dbReference type="Proteomes" id="UP000728185">
    <property type="component" value="Unassembled WGS sequence"/>
</dbReference>
<evidence type="ECO:0000313" key="3">
    <source>
        <dbReference type="Proteomes" id="UP000728185"/>
    </source>
</evidence>
<feature type="compositionally biased region" description="Polar residues" evidence="1">
    <location>
        <begin position="266"/>
        <end position="289"/>
    </location>
</feature>
<gene>
    <name evidence="2" type="ORF">FBUS_04857</name>
</gene>
<reference evidence="2" key="1">
    <citation type="submission" date="2019-05" db="EMBL/GenBank/DDBJ databases">
        <title>Annotation for the trematode Fasciolopsis buski.</title>
        <authorList>
            <person name="Choi Y.-J."/>
        </authorList>
    </citation>
    <scope>NUCLEOTIDE SEQUENCE</scope>
    <source>
        <strain evidence="2">HT</strain>
        <tissue evidence="2">Whole worm</tissue>
    </source>
</reference>
<evidence type="ECO:0000256" key="1">
    <source>
        <dbReference type="SAM" id="MobiDB-lite"/>
    </source>
</evidence>
<dbReference type="GO" id="GO:0016020">
    <property type="term" value="C:membrane"/>
    <property type="evidence" value="ECO:0007669"/>
    <property type="project" value="TreeGrafter"/>
</dbReference>
<comment type="caution">
    <text evidence="2">The sequence shown here is derived from an EMBL/GenBank/DDBJ whole genome shotgun (WGS) entry which is preliminary data.</text>
</comment>
<accession>A0A8E0RXS4</accession>
<feature type="compositionally biased region" description="Low complexity" evidence="1">
    <location>
        <begin position="155"/>
        <end position="167"/>
    </location>
</feature>
<dbReference type="Gene3D" id="1.10.287.2720">
    <property type="match status" value="1"/>
</dbReference>
<dbReference type="Pfam" id="PF01237">
    <property type="entry name" value="Oxysterol_BP"/>
    <property type="match status" value="1"/>
</dbReference>
<dbReference type="EMBL" id="LUCM01002978">
    <property type="protein sequence ID" value="KAA0196503.1"/>
    <property type="molecule type" value="Genomic_DNA"/>
</dbReference>
<dbReference type="GO" id="GO:0005794">
    <property type="term" value="C:Golgi apparatus"/>
    <property type="evidence" value="ECO:0007669"/>
    <property type="project" value="TreeGrafter"/>
</dbReference>
<feature type="compositionally biased region" description="Low complexity" evidence="1">
    <location>
        <begin position="249"/>
        <end position="259"/>
    </location>
</feature>
<dbReference type="Gene3D" id="2.40.160.120">
    <property type="match status" value="1"/>
</dbReference>
<dbReference type="FunFam" id="1.10.287.2720:FF:000001">
    <property type="entry name" value="Oxysterol-binding OBPalpha"/>
    <property type="match status" value="1"/>
</dbReference>
<feature type="region of interest" description="Disordered" evidence="1">
    <location>
        <begin position="147"/>
        <end position="177"/>
    </location>
</feature>
<feature type="region of interest" description="Disordered" evidence="1">
    <location>
        <begin position="248"/>
        <end position="303"/>
    </location>
</feature>
<protein>
    <submittedName>
        <fullName evidence="2">Oxysterol-binding protein</fullName>
    </submittedName>
</protein>
<name>A0A8E0RXS4_9TREM</name>
<dbReference type="SUPFAM" id="SSF144000">
    <property type="entry name" value="Oxysterol-binding protein-like"/>
    <property type="match status" value="1"/>
</dbReference>
<dbReference type="PANTHER" id="PTHR10972">
    <property type="entry name" value="OXYSTEROL-BINDING PROTEIN-RELATED"/>
    <property type="match status" value="1"/>
</dbReference>